<sequence length="90" mass="10069">MYHWCQAMTEELAQSLNFTSGSIKYKTDPSRTFMDFAQGLTVQEGGFNFLGCHLVQGGRSLDEPGPVTHRNNVRARGIETKQLITDMNGM</sequence>
<gene>
    <name evidence="1" type="ORF">GDO81_015551</name>
</gene>
<evidence type="ECO:0000313" key="2">
    <source>
        <dbReference type="Proteomes" id="UP000824782"/>
    </source>
</evidence>
<proteinExistence type="predicted"/>
<keyword evidence="2" id="KW-1185">Reference proteome</keyword>
<name>A0AAV7ARX8_ENGPU</name>
<accession>A0AAV7ARX8</accession>
<reference evidence="1" key="1">
    <citation type="thesis" date="2020" institute="ProQuest LLC" country="789 East Eisenhower Parkway, Ann Arbor, MI, USA">
        <title>Comparative Genomics and Chromosome Evolution.</title>
        <authorList>
            <person name="Mudd A.B."/>
        </authorList>
    </citation>
    <scope>NUCLEOTIDE SEQUENCE</scope>
    <source>
        <strain evidence="1">237g6f4</strain>
        <tissue evidence="1">Blood</tissue>
    </source>
</reference>
<organism evidence="1 2">
    <name type="scientific">Engystomops pustulosus</name>
    <name type="common">Tungara frog</name>
    <name type="synonym">Physalaemus pustulosus</name>
    <dbReference type="NCBI Taxonomy" id="76066"/>
    <lineage>
        <taxon>Eukaryota</taxon>
        <taxon>Metazoa</taxon>
        <taxon>Chordata</taxon>
        <taxon>Craniata</taxon>
        <taxon>Vertebrata</taxon>
        <taxon>Euteleostomi</taxon>
        <taxon>Amphibia</taxon>
        <taxon>Batrachia</taxon>
        <taxon>Anura</taxon>
        <taxon>Neobatrachia</taxon>
        <taxon>Hyloidea</taxon>
        <taxon>Leptodactylidae</taxon>
        <taxon>Leiuperinae</taxon>
        <taxon>Engystomops</taxon>
    </lineage>
</organism>
<dbReference type="AlphaFoldDB" id="A0AAV7ARX8"/>
<comment type="caution">
    <text evidence="1">The sequence shown here is derived from an EMBL/GenBank/DDBJ whole genome shotgun (WGS) entry which is preliminary data.</text>
</comment>
<dbReference type="EMBL" id="WNYA01000007">
    <property type="protein sequence ID" value="KAG8561981.1"/>
    <property type="molecule type" value="Genomic_DNA"/>
</dbReference>
<dbReference type="Proteomes" id="UP000824782">
    <property type="component" value="Unassembled WGS sequence"/>
</dbReference>
<evidence type="ECO:0000313" key="1">
    <source>
        <dbReference type="EMBL" id="KAG8561981.1"/>
    </source>
</evidence>
<protein>
    <submittedName>
        <fullName evidence="1">Uncharacterized protein</fullName>
    </submittedName>
</protein>